<comment type="caution">
    <text evidence="2">The sequence shown here is derived from an EMBL/GenBank/DDBJ whole genome shotgun (WGS) entry which is preliminary data.</text>
</comment>
<name>A0A0L6V7H5_9BASI</name>
<dbReference type="EMBL" id="LAVV01007277">
    <property type="protein sequence ID" value="KNZ56472.1"/>
    <property type="molecule type" value="Genomic_DNA"/>
</dbReference>
<accession>A0A0L6V7H5</accession>
<evidence type="ECO:0000256" key="1">
    <source>
        <dbReference type="SAM" id="MobiDB-lite"/>
    </source>
</evidence>
<sequence length="306" mass="34458">MSAVHQAQEWEPVTGGEEETQGSNPIYHPSITVANTNKKPDPLTEYKLVFIPPEPTMSDFNASSIKLGIITALGYKNLDNYILAKNMADMIASPDYKQKKKQVTNTSVNSFRTAFRRVVEVTSNVYLLLLQFSTNSNFLASKMTKLNLTPSSKNWKSSCVVTVSQAPASSNTPTANNKKRGKCSGYCWHLHPKKCIAFHEVALERVKSCLGPRASLSVNQDFQDSIILDSGASSHFLKHQIFTNSPPPHLWFLEQMVPHPRFWASHWTIKTFLGLLFAETIQLSDLPHTLYLTWILRCPSGWRVLF</sequence>
<dbReference type="AlphaFoldDB" id="A0A0L6V7H5"/>
<gene>
    <name evidence="2" type="ORF">VP01_2397g1</name>
</gene>
<protein>
    <submittedName>
        <fullName evidence="2">Uncharacterized protein</fullName>
    </submittedName>
</protein>
<reference evidence="2 3" key="1">
    <citation type="submission" date="2015-08" db="EMBL/GenBank/DDBJ databases">
        <title>Next Generation Sequencing and Analysis of the Genome of Puccinia sorghi L Schw, the Causal Agent of Maize Common Rust.</title>
        <authorList>
            <person name="Rochi L."/>
            <person name="Burguener G."/>
            <person name="Darino M."/>
            <person name="Turjanski A."/>
            <person name="Kreff E."/>
            <person name="Dieguez M.J."/>
            <person name="Sacco F."/>
        </authorList>
    </citation>
    <scope>NUCLEOTIDE SEQUENCE [LARGE SCALE GENOMIC DNA]</scope>
    <source>
        <strain evidence="2 3">RO10H11247</strain>
    </source>
</reference>
<organism evidence="2 3">
    <name type="scientific">Puccinia sorghi</name>
    <dbReference type="NCBI Taxonomy" id="27349"/>
    <lineage>
        <taxon>Eukaryota</taxon>
        <taxon>Fungi</taxon>
        <taxon>Dikarya</taxon>
        <taxon>Basidiomycota</taxon>
        <taxon>Pucciniomycotina</taxon>
        <taxon>Pucciniomycetes</taxon>
        <taxon>Pucciniales</taxon>
        <taxon>Pucciniaceae</taxon>
        <taxon>Puccinia</taxon>
    </lineage>
</organism>
<evidence type="ECO:0000313" key="2">
    <source>
        <dbReference type="EMBL" id="KNZ56472.1"/>
    </source>
</evidence>
<dbReference type="VEuPathDB" id="FungiDB:VP01_2397g1"/>
<dbReference type="Proteomes" id="UP000037035">
    <property type="component" value="Unassembled WGS sequence"/>
</dbReference>
<feature type="region of interest" description="Disordered" evidence="1">
    <location>
        <begin position="1"/>
        <end position="35"/>
    </location>
</feature>
<proteinExistence type="predicted"/>
<evidence type="ECO:0000313" key="3">
    <source>
        <dbReference type="Proteomes" id="UP000037035"/>
    </source>
</evidence>
<keyword evidence="3" id="KW-1185">Reference proteome</keyword>